<dbReference type="SUPFAM" id="SSF53448">
    <property type="entry name" value="Nucleotide-diphospho-sugar transferases"/>
    <property type="match status" value="1"/>
</dbReference>
<keyword evidence="3" id="KW-1185">Reference proteome</keyword>
<dbReference type="InterPro" id="IPR029044">
    <property type="entry name" value="Nucleotide-diphossugar_trans"/>
</dbReference>
<sequence length="218" mass="24051">MDRSRLIIIPAYNEEKTIGEIVCKAKVYGTVLVVDDFSSDKTVEIARASGAEVLVPSSNGGYENTLNRGFTYALEKGYQNVVTIDADGEHEPSLLNDFFHVLETTHCHLVLGIRPRKQRLAEVVMGYYFNFIFGAKDILCGMKGYSIVALRNSELPGGAGIGTAAAVHALRKGEAFQQIDVWGKPRVDSPRFGNRIRGNIKIFKVFFNIIFNTTSAGK</sequence>
<organism evidence="2 3">
    <name type="scientific">Mesopusillimonas faecipullorum</name>
    <dbReference type="NCBI Taxonomy" id="2755040"/>
    <lineage>
        <taxon>Bacteria</taxon>
        <taxon>Pseudomonadati</taxon>
        <taxon>Pseudomonadota</taxon>
        <taxon>Betaproteobacteria</taxon>
        <taxon>Burkholderiales</taxon>
        <taxon>Alcaligenaceae</taxon>
        <taxon>Mesopusillimonas</taxon>
    </lineage>
</organism>
<reference evidence="2 3" key="1">
    <citation type="submission" date="2020-07" db="EMBL/GenBank/DDBJ databases">
        <title>Pusillimonas sp. nov., isolated from poultry manure in Taiwan.</title>
        <authorList>
            <person name="Lin S.-Y."/>
            <person name="Tang Y.-S."/>
            <person name="Young C.-C."/>
        </authorList>
    </citation>
    <scope>NUCLEOTIDE SEQUENCE [LARGE SCALE GENOMIC DNA]</scope>
    <source>
        <strain evidence="2 3">CC-YST705</strain>
    </source>
</reference>
<dbReference type="InterPro" id="IPR001173">
    <property type="entry name" value="Glyco_trans_2-like"/>
</dbReference>
<dbReference type="RefSeq" id="WP_226953277.1">
    <property type="nucleotide sequence ID" value="NZ_JACDXW010000002.1"/>
</dbReference>
<evidence type="ECO:0000259" key="1">
    <source>
        <dbReference type="Pfam" id="PF00535"/>
    </source>
</evidence>
<dbReference type="CDD" id="cd04179">
    <property type="entry name" value="DPM_DPG-synthase_like"/>
    <property type="match status" value="1"/>
</dbReference>
<evidence type="ECO:0000313" key="3">
    <source>
        <dbReference type="Proteomes" id="UP000776983"/>
    </source>
</evidence>
<feature type="domain" description="Glycosyltransferase 2-like" evidence="1">
    <location>
        <begin position="7"/>
        <end position="118"/>
    </location>
</feature>
<dbReference type="EMBL" id="JACDXW010000002">
    <property type="protein sequence ID" value="MCB5363034.1"/>
    <property type="molecule type" value="Genomic_DNA"/>
</dbReference>
<dbReference type="PANTHER" id="PTHR48090">
    <property type="entry name" value="UNDECAPRENYL-PHOSPHATE 4-DEOXY-4-FORMAMIDO-L-ARABINOSE TRANSFERASE-RELATED"/>
    <property type="match status" value="1"/>
</dbReference>
<evidence type="ECO:0000313" key="2">
    <source>
        <dbReference type="EMBL" id="MCB5363034.1"/>
    </source>
</evidence>
<protein>
    <submittedName>
        <fullName evidence="2">Glycosyltransferase family 2 protein</fullName>
    </submittedName>
</protein>
<accession>A0ABS8CB05</accession>
<comment type="caution">
    <text evidence="2">The sequence shown here is derived from an EMBL/GenBank/DDBJ whole genome shotgun (WGS) entry which is preliminary data.</text>
</comment>
<dbReference type="Gene3D" id="3.90.550.10">
    <property type="entry name" value="Spore Coat Polysaccharide Biosynthesis Protein SpsA, Chain A"/>
    <property type="match status" value="1"/>
</dbReference>
<dbReference type="InterPro" id="IPR050256">
    <property type="entry name" value="Glycosyltransferase_2"/>
</dbReference>
<dbReference type="Proteomes" id="UP000776983">
    <property type="component" value="Unassembled WGS sequence"/>
</dbReference>
<dbReference type="Pfam" id="PF00535">
    <property type="entry name" value="Glycos_transf_2"/>
    <property type="match status" value="1"/>
</dbReference>
<name>A0ABS8CB05_9BURK</name>
<proteinExistence type="predicted"/>
<gene>
    <name evidence="2" type="ORF">H0484_04605</name>
</gene>
<dbReference type="PANTHER" id="PTHR48090:SF7">
    <property type="entry name" value="RFBJ PROTEIN"/>
    <property type="match status" value="1"/>
</dbReference>